<reference evidence="2" key="1">
    <citation type="journal article" date="2020" name="Nat. Commun.">
        <title>Large-scale genome sequencing of mycorrhizal fungi provides insights into the early evolution of symbiotic traits.</title>
        <authorList>
            <person name="Miyauchi S."/>
            <person name="Kiss E."/>
            <person name="Kuo A."/>
            <person name="Drula E."/>
            <person name="Kohler A."/>
            <person name="Sanchez-Garcia M."/>
            <person name="Morin E."/>
            <person name="Andreopoulos B."/>
            <person name="Barry K.W."/>
            <person name="Bonito G."/>
            <person name="Buee M."/>
            <person name="Carver A."/>
            <person name="Chen C."/>
            <person name="Cichocki N."/>
            <person name="Clum A."/>
            <person name="Culley D."/>
            <person name="Crous P.W."/>
            <person name="Fauchery L."/>
            <person name="Girlanda M."/>
            <person name="Hayes R.D."/>
            <person name="Keri Z."/>
            <person name="LaButti K."/>
            <person name="Lipzen A."/>
            <person name="Lombard V."/>
            <person name="Magnuson J."/>
            <person name="Maillard F."/>
            <person name="Murat C."/>
            <person name="Nolan M."/>
            <person name="Ohm R.A."/>
            <person name="Pangilinan J."/>
            <person name="Pereira M.F."/>
            <person name="Perotto S."/>
            <person name="Peter M."/>
            <person name="Pfister S."/>
            <person name="Riley R."/>
            <person name="Sitrit Y."/>
            <person name="Stielow J.B."/>
            <person name="Szollosi G."/>
            <person name="Zifcakova L."/>
            <person name="Stursova M."/>
            <person name="Spatafora J.W."/>
            <person name="Tedersoo L."/>
            <person name="Vaario L.M."/>
            <person name="Yamada A."/>
            <person name="Yan M."/>
            <person name="Wang P."/>
            <person name="Xu J."/>
            <person name="Bruns T."/>
            <person name="Baldrian P."/>
            <person name="Vilgalys R."/>
            <person name="Dunand C."/>
            <person name="Henrissat B."/>
            <person name="Grigoriev I.V."/>
            <person name="Hibbett D."/>
            <person name="Nagy L.G."/>
            <person name="Martin F.M."/>
        </authorList>
    </citation>
    <scope>NUCLEOTIDE SEQUENCE</scope>
    <source>
        <strain evidence="2">UP504</strain>
    </source>
</reference>
<name>A0A9P6B0V1_9AGAM</name>
<dbReference type="Proteomes" id="UP000886523">
    <property type="component" value="Unassembled WGS sequence"/>
</dbReference>
<protein>
    <submittedName>
        <fullName evidence="2">Uncharacterized protein</fullName>
    </submittedName>
</protein>
<accession>A0A9P6B0V1</accession>
<sequence>MVHHQPPDGVPMDYPNRPKLGTEQLAKGYDTGKLKSLLSSCLQIDLTTIAVQRMARYRQIRWPFYHQFTVVTTVQTPPAALKPEMFSLTTKGGRRILLDDLDPSANGISFRIDRGSRSQLEIEEFASQANFDRIEILLPGTKPLGGPEASNFELIWCLTRKSGVEPTQFSLRVGDIALFVKWISQLNEHYDLLRNNCWIMCTSLSHLILLHYFQYEFDRSSSAELAAMRASRGPIRERISNFFSGPTISFHWIAKNNRHRVEAYGKRESTNSRNEIPFLS</sequence>
<gene>
    <name evidence="2" type="ORF">BS47DRAFT_1341767</name>
</gene>
<comment type="caution">
    <text evidence="2">The sequence shown here is derived from an EMBL/GenBank/DDBJ whole genome shotgun (WGS) entry which is preliminary data.</text>
</comment>
<feature type="region of interest" description="Disordered" evidence="1">
    <location>
        <begin position="1"/>
        <end position="21"/>
    </location>
</feature>
<dbReference type="AlphaFoldDB" id="A0A9P6B0V1"/>
<keyword evidence="3" id="KW-1185">Reference proteome</keyword>
<evidence type="ECO:0000256" key="1">
    <source>
        <dbReference type="SAM" id="MobiDB-lite"/>
    </source>
</evidence>
<proteinExistence type="predicted"/>
<evidence type="ECO:0000313" key="3">
    <source>
        <dbReference type="Proteomes" id="UP000886523"/>
    </source>
</evidence>
<organism evidence="2 3">
    <name type="scientific">Hydnum rufescens UP504</name>
    <dbReference type="NCBI Taxonomy" id="1448309"/>
    <lineage>
        <taxon>Eukaryota</taxon>
        <taxon>Fungi</taxon>
        <taxon>Dikarya</taxon>
        <taxon>Basidiomycota</taxon>
        <taxon>Agaricomycotina</taxon>
        <taxon>Agaricomycetes</taxon>
        <taxon>Cantharellales</taxon>
        <taxon>Hydnaceae</taxon>
        <taxon>Hydnum</taxon>
    </lineage>
</organism>
<dbReference type="EMBL" id="MU128948">
    <property type="protein sequence ID" value="KAF9515606.1"/>
    <property type="molecule type" value="Genomic_DNA"/>
</dbReference>
<evidence type="ECO:0000313" key="2">
    <source>
        <dbReference type="EMBL" id="KAF9515606.1"/>
    </source>
</evidence>